<feature type="region of interest" description="Disordered" evidence="10">
    <location>
        <begin position="708"/>
        <end position="829"/>
    </location>
</feature>
<keyword evidence="7" id="KW-0539">Nucleus</keyword>
<feature type="compositionally biased region" description="Low complexity" evidence="10">
    <location>
        <begin position="181"/>
        <end position="194"/>
    </location>
</feature>
<gene>
    <name evidence="12" type="ORF">AAG570_012737</name>
</gene>
<evidence type="ECO:0000256" key="8">
    <source>
        <dbReference type="ARBA" id="ARBA00067423"/>
    </source>
</evidence>
<feature type="region of interest" description="Disordered" evidence="10">
    <location>
        <begin position="910"/>
        <end position="931"/>
    </location>
</feature>
<keyword evidence="5" id="KW-0371">Homeobox</keyword>
<name>A0ABD0YX73_9HEMI</name>
<dbReference type="InterPro" id="IPR037131">
    <property type="entry name" value="Homeo_prospero_dom_sf"/>
</dbReference>
<dbReference type="AlphaFoldDB" id="A0ABD0YX73"/>
<dbReference type="GO" id="GO:0048468">
    <property type="term" value="P:cell development"/>
    <property type="evidence" value="ECO:0007669"/>
    <property type="project" value="UniProtKB-ARBA"/>
</dbReference>
<feature type="compositionally biased region" description="Low complexity" evidence="10">
    <location>
        <begin position="540"/>
        <end position="612"/>
    </location>
</feature>
<feature type="region of interest" description="Disordered" evidence="10">
    <location>
        <begin position="395"/>
        <end position="424"/>
    </location>
</feature>
<organism evidence="12 13">
    <name type="scientific">Ranatra chinensis</name>
    <dbReference type="NCBI Taxonomy" id="642074"/>
    <lineage>
        <taxon>Eukaryota</taxon>
        <taxon>Metazoa</taxon>
        <taxon>Ecdysozoa</taxon>
        <taxon>Arthropoda</taxon>
        <taxon>Hexapoda</taxon>
        <taxon>Insecta</taxon>
        <taxon>Pterygota</taxon>
        <taxon>Neoptera</taxon>
        <taxon>Paraneoptera</taxon>
        <taxon>Hemiptera</taxon>
        <taxon>Heteroptera</taxon>
        <taxon>Panheteroptera</taxon>
        <taxon>Nepomorpha</taxon>
        <taxon>Nepidae</taxon>
        <taxon>Ranatrinae</taxon>
        <taxon>Ranatra</taxon>
    </lineage>
</organism>
<feature type="region of interest" description="Disordered" evidence="10">
    <location>
        <begin position="841"/>
        <end position="893"/>
    </location>
</feature>
<reference evidence="12 13" key="1">
    <citation type="submission" date="2024-07" db="EMBL/GenBank/DDBJ databases">
        <title>Chromosome-level genome assembly of the water stick insect Ranatra chinensis (Heteroptera: Nepidae).</title>
        <authorList>
            <person name="Liu X."/>
        </authorList>
    </citation>
    <scope>NUCLEOTIDE SEQUENCE [LARGE SCALE GENOMIC DNA]</scope>
    <source>
        <strain evidence="12">Cailab_2021Rc</strain>
        <tissue evidence="12">Muscle</tissue>
    </source>
</reference>
<keyword evidence="13" id="KW-1185">Reference proteome</keyword>
<keyword evidence="6" id="KW-0804">Transcription</keyword>
<dbReference type="Proteomes" id="UP001558652">
    <property type="component" value="Unassembled WGS sequence"/>
</dbReference>
<feature type="compositionally biased region" description="Polar residues" evidence="10">
    <location>
        <begin position="208"/>
        <end position="219"/>
    </location>
</feature>
<dbReference type="EMBL" id="JBFDAA010000008">
    <property type="protein sequence ID" value="KAL1129793.1"/>
    <property type="molecule type" value="Genomic_DNA"/>
</dbReference>
<dbReference type="Pfam" id="PF05044">
    <property type="entry name" value="HPD"/>
    <property type="match status" value="1"/>
</dbReference>
<keyword evidence="9" id="KW-0175">Coiled coil</keyword>
<dbReference type="GO" id="GO:0003677">
    <property type="term" value="F:DNA binding"/>
    <property type="evidence" value="ECO:0007669"/>
    <property type="project" value="UniProtKB-KW"/>
</dbReference>
<feature type="compositionally biased region" description="Polar residues" evidence="10">
    <location>
        <begin position="854"/>
        <end position="869"/>
    </location>
</feature>
<evidence type="ECO:0000256" key="7">
    <source>
        <dbReference type="ARBA" id="ARBA00023242"/>
    </source>
</evidence>
<evidence type="ECO:0000256" key="5">
    <source>
        <dbReference type="ARBA" id="ARBA00023155"/>
    </source>
</evidence>
<proteinExistence type="predicted"/>
<dbReference type="GO" id="GO:0005634">
    <property type="term" value="C:nucleus"/>
    <property type="evidence" value="ECO:0007669"/>
    <property type="project" value="UniProtKB-SubCell"/>
</dbReference>
<dbReference type="Gene3D" id="1.10.10.500">
    <property type="entry name" value="Homeo-prospero domain"/>
    <property type="match status" value="1"/>
</dbReference>
<evidence type="ECO:0000259" key="11">
    <source>
        <dbReference type="PROSITE" id="PS51818"/>
    </source>
</evidence>
<evidence type="ECO:0000256" key="3">
    <source>
        <dbReference type="ARBA" id="ARBA00023015"/>
    </source>
</evidence>
<dbReference type="GO" id="GO:0010001">
    <property type="term" value="P:glial cell differentiation"/>
    <property type="evidence" value="ECO:0007669"/>
    <property type="project" value="UniProtKB-ARBA"/>
</dbReference>
<sequence>MMSSEEETDCYGLYGDKLLKKAKRSRQRVDAGEPRNSYSSIPNFSSRPSFLAGGLYGALFSQSHRHLGLLSQGFGPAKMLNELLGRQVKRAADAGAPADALTAVDPAASDPTLGFDRLDTGAIIGRGADDEAGPPVADVAHHMLRDILQGRKKELLALEQELRGVGAGVNADPPSPDDNDSINNNNNNNNNNNDLKGNALIDGGDASRNFSNGADNESAVNGVVETDDGSGGEGGNATEEGLDRDDSDSEPSLASPASDPAVKIIKEEPEDGNKESGHKTEQIELKRARVENIVSSMRSSPSLPTQVNGCKKRKLYHPQQHDTTAERYSGSGAGANASVFADDDTADNNSCDATEIRQKKVEKDALKTQLRTMQEQLAEMQQKYVQLCTRMDQDSECHDVDDGGSDIDRDESLSPPEKTIKNSPATTPVKEMAAASGRVTTPVGSSVSPVVSKMISAKLQPPHVNPHQMPLPPNFNGALSLLQQQVLQDQQHAAHHHSHHHHHPQMAHHALSNAAAMYFGVSHKFFVEQEARLNKEAAIAAEQHQQHVSQQQQHTNQQQQHHNQAQQGQQQGQQQALQQALQPGQQPQSQSQQPSQQPQGQQHQPHQSTTHSQHNRQSPTRHQNKTPEFAERSTASRNNMMAPVSGSDLEGLADVLKTEITSTLGNIIDSIMSRFVQQKRFAGKQSEAAAELLNRDLALASQLLDRKSPRTKVVDRGNGCGDRSNGAPAPNGTNVPAPPPSINGTVFPPVAPPQHHQANNGNNNNPVRPSPNAAMFQPPKPPPGMSSAGNPGGHGNPFCSSESREGAPEQNEALSLVVAPKKKRHKVTDTRITPRTVSRILAQDGLGGVPPTGSEPSSKFGQLVASTSGGAPESPPPRPYHPPPPPMLPVSLPTSVAIPNPSLHESQVFSPYSPFYHQGHPHVPAGSPPGVADLRDSPPLPHPPTLLHPALLAAAQHAASPDYTNIRINSALTPANDNVDRGSDCNSGDGPYDGITPTISTLTPMHLRKAKLMFFWVRYPSSAVLKMYFPDIKFNKNNTAQLVKWFSNFREFYYIQMEKYARQAVSEGVKTADDLHVSGDCEIYRVLNLHYNRNNHIEVPQNFRYVVEQTLREFFKAIQGGKDTEQSWKKCIYKIISRLDDPVPEYFKSPNFLEQLE</sequence>
<keyword evidence="2" id="KW-0217">Developmental protein</keyword>
<feature type="compositionally biased region" description="Basic residues" evidence="10">
    <location>
        <begin position="493"/>
        <end position="506"/>
    </location>
</feature>
<evidence type="ECO:0000256" key="9">
    <source>
        <dbReference type="SAM" id="Coils"/>
    </source>
</evidence>
<dbReference type="SUPFAM" id="SSF46689">
    <property type="entry name" value="Homeodomain-like"/>
    <property type="match status" value="1"/>
</dbReference>
<evidence type="ECO:0000256" key="2">
    <source>
        <dbReference type="ARBA" id="ARBA00022473"/>
    </source>
</evidence>
<feature type="region of interest" description="Disordered" evidence="10">
    <location>
        <begin position="540"/>
        <end position="645"/>
    </location>
</feature>
<feature type="region of interest" description="Disordered" evidence="10">
    <location>
        <begin position="487"/>
        <end position="508"/>
    </location>
</feature>
<comment type="caution">
    <text evidence="12">The sequence shown here is derived from an EMBL/GenBank/DDBJ whole genome shotgun (WGS) entry which is preliminary data.</text>
</comment>
<evidence type="ECO:0000256" key="6">
    <source>
        <dbReference type="ARBA" id="ARBA00023163"/>
    </source>
</evidence>
<feature type="compositionally biased region" description="Acidic residues" evidence="10">
    <location>
        <begin position="240"/>
        <end position="249"/>
    </location>
</feature>
<feature type="compositionally biased region" description="Pro residues" evidence="10">
    <location>
        <begin position="873"/>
        <end position="888"/>
    </location>
</feature>
<comment type="subcellular location">
    <subcellularLocation>
        <location evidence="1">Nucleus</location>
    </subcellularLocation>
</comment>
<feature type="compositionally biased region" description="Basic and acidic residues" evidence="10">
    <location>
        <begin position="264"/>
        <end position="285"/>
    </location>
</feature>
<feature type="compositionally biased region" description="Basic and acidic residues" evidence="10">
    <location>
        <begin position="395"/>
        <end position="412"/>
    </location>
</feature>
<dbReference type="InterPro" id="IPR009057">
    <property type="entry name" value="Homeodomain-like_sf"/>
</dbReference>
<dbReference type="InterPro" id="IPR023082">
    <property type="entry name" value="Homeo_prospero_dom"/>
</dbReference>
<feature type="domain" description="Prospero" evidence="11">
    <location>
        <begin position="999"/>
        <end position="1157"/>
    </location>
</feature>
<feature type="compositionally biased region" description="Low complexity" evidence="10">
    <location>
        <begin position="758"/>
        <end position="774"/>
    </location>
</feature>
<dbReference type="PANTHER" id="PTHR12198:SF0">
    <property type="entry name" value="HOMEOBOX PROTEIN PROSPERO"/>
    <property type="match status" value="1"/>
</dbReference>
<dbReference type="InterPro" id="IPR039350">
    <property type="entry name" value="Prospero_homeodomain"/>
</dbReference>
<dbReference type="PANTHER" id="PTHR12198">
    <property type="entry name" value="HOMEOBOX PROTEIN PROSPERO/PROX-1/CEH-26"/>
    <property type="match status" value="1"/>
</dbReference>
<dbReference type="PROSITE" id="PS51818">
    <property type="entry name" value="HOMEO_PROSPERO"/>
    <property type="match status" value="1"/>
</dbReference>
<evidence type="ECO:0000256" key="4">
    <source>
        <dbReference type="ARBA" id="ARBA00023125"/>
    </source>
</evidence>
<evidence type="ECO:0000256" key="1">
    <source>
        <dbReference type="ARBA" id="ARBA00004123"/>
    </source>
</evidence>
<feature type="region of interest" description="Disordered" evidence="10">
    <location>
        <begin position="166"/>
        <end position="285"/>
    </location>
</feature>
<evidence type="ECO:0000313" key="12">
    <source>
        <dbReference type="EMBL" id="KAL1129793.1"/>
    </source>
</evidence>
<accession>A0ABD0YX73</accession>
<evidence type="ECO:0000256" key="10">
    <source>
        <dbReference type="SAM" id="MobiDB-lite"/>
    </source>
</evidence>
<dbReference type="FunFam" id="1.10.10.500:FF:000002">
    <property type="entry name" value="Prospero homeobox 3"/>
    <property type="match status" value="1"/>
</dbReference>
<keyword evidence="4" id="KW-0238">DNA-binding</keyword>
<protein>
    <recommendedName>
        <fullName evidence="8">Homeobox protein prospero</fullName>
    </recommendedName>
</protein>
<evidence type="ECO:0000313" key="13">
    <source>
        <dbReference type="Proteomes" id="UP001558652"/>
    </source>
</evidence>
<keyword evidence="3" id="KW-0805">Transcription regulation</keyword>
<feature type="coiled-coil region" evidence="9">
    <location>
        <begin position="356"/>
        <end position="390"/>
    </location>
</feature>